<proteinExistence type="predicted"/>
<evidence type="ECO:0000256" key="1">
    <source>
        <dbReference type="SAM" id="MobiDB-lite"/>
    </source>
</evidence>
<dbReference type="EMBL" id="RHPJ01000001">
    <property type="protein sequence ID" value="TGO05887.1"/>
    <property type="molecule type" value="Genomic_DNA"/>
</dbReference>
<evidence type="ECO:0000259" key="2">
    <source>
        <dbReference type="Pfam" id="PF03372"/>
    </source>
</evidence>
<dbReference type="InterPro" id="IPR005135">
    <property type="entry name" value="Endo/exonuclease/phosphatase"/>
</dbReference>
<organism evidence="3 4">
    <name type="scientific">Serinibacter arcticus</name>
    <dbReference type="NCBI Taxonomy" id="1655435"/>
    <lineage>
        <taxon>Bacteria</taxon>
        <taxon>Bacillati</taxon>
        <taxon>Actinomycetota</taxon>
        <taxon>Actinomycetes</taxon>
        <taxon>Micrococcales</taxon>
        <taxon>Beutenbergiaceae</taxon>
        <taxon>Serinibacter</taxon>
    </lineage>
</organism>
<dbReference type="OrthoDB" id="3820230at2"/>
<evidence type="ECO:0000313" key="3">
    <source>
        <dbReference type="EMBL" id="TGO05887.1"/>
    </source>
</evidence>
<sequence length="259" mass="27022">MATTIRLLTWNVLGLREPSRVAAVVRRARADVVCLQECPRWPGGRAALALFASATGLRLAAGGGSRGVAVLVRPGVEVTAGRVEAMPRRFVGAWFTYPRATATASLVVEGRPVTVSSVHLDVWEPGRLAHVDRILAGLQDGDPGAAHVVAGDLNEGPDGESWARLTATLSDAAADGGPTYPATATRRPRSRLDAVLLGGPVAAVDHRTGPDRSGLPSDHLPVLVTLELRDPAGQPDPQSRRSGGSDGWTDRWGAPPAGA</sequence>
<dbReference type="InterPro" id="IPR036691">
    <property type="entry name" value="Endo/exonu/phosph_ase_sf"/>
</dbReference>
<reference evidence="3 4" key="1">
    <citation type="submission" date="2018-11" db="EMBL/GenBank/DDBJ databases">
        <title>Complete genome sequencing of the Actinobacteria Serinibacter sp. K3-2.</title>
        <authorList>
            <person name="Rakitin A.L."/>
            <person name="Beletsky A.V."/>
            <person name="Mardanov A.V."/>
            <person name="Ravin N.V."/>
            <person name="Gromova A.S."/>
            <person name="Filippova S.N."/>
            <person name="Gal'Chenko V.F."/>
        </authorList>
    </citation>
    <scope>NUCLEOTIDE SEQUENCE [LARGE SCALE GENOMIC DNA]</scope>
    <source>
        <strain evidence="3 4">K3-2</strain>
    </source>
</reference>
<dbReference type="Pfam" id="PF03372">
    <property type="entry name" value="Exo_endo_phos"/>
    <property type="match status" value="1"/>
</dbReference>
<dbReference type="SUPFAM" id="SSF56219">
    <property type="entry name" value="DNase I-like"/>
    <property type="match status" value="1"/>
</dbReference>
<keyword evidence="4" id="KW-1185">Reference proteome</keyword>
<dbReference type="Gene3D" id="3.60.10.10">
    <property type="entry name" value="Endonuclease/exonuclease/phosphatase"/>
    <property type="match status" value="1"/>
</dbReference>
<dbReference type="RefSeq" id="WP_158292527.1">
    <property type="nucleotide sequence ID" value="NZ_RHPJ01000001.1"/>
</dbReference>
<dbReference type="Proteomes" id="UP000297318">
    <property type="component" value="Unassembled WGS sequence"/>
</dbReference>
<dbReference type="AlphaFoldDB" id="A0A4Z1E8J3"/>
<comment type="caution">
    <text evidence="3">The sequence shown here is derived from an EMBL/GenBank/DDBJ whole genome shotgun (WGS) entry which is preliminary data.</text>
</comment>
<evidence type="ECO:0000313" key="4">
    <source>
        <dbReference type="Proteomes" id="UP000297318"/>
    </source>
</evidence>
<accession>A0A4Z1E8J3</accession>
<gene>
    <name evidence="3" type="ORF">SERN_0079</name>
</gene>
<name>A0A4Z1E8J3_9MICO</name>
<dbReference type="GO" id="GO:0003824">
    <property type="term" value="F:catalytic activity"/>
    <property type="evidence" value="ECO:0007669"/>
    <property type="project" value="InterPro"/>
</dbReference>
<feature type="region of interest" description="Disordered" evidence="1">
    <location>
        <begin position="227"/>
        <end position="259"/>
    </location>
</feature>
<feature type="domain" description="Endonuclease/exonuclease/phosphatase" evidence="2">
    <location>
        <begin position="8"/>
        <end position="219"/>
    </location>
</feature>
<protein>
    <recommendedName>
        <fullName evidence="2">Endonuclease/exonuclease/phosphatase domain-containing protein</fullName>
    </recommendedName>
</protein>